<dbReference type="InterPro" id="IPR029063">
    <property type="entry name" value="SAM-dependent_MTases_sf"/>
</dbReference>
<dbReference type="EMBL" id="JBHSQI010000012">
    <property type="protein sequence ID" value="MFC6155028.1"/>
    <property type="molecule type" value="Genomic_DNA"/>
</dbReference>
<organism evidence="3 4">
    <name type="scientific">Nocardioides yefusunii</name>
    <dbReference type="NCBI Taxonomy" id="2500546"/>
    <lineage>
        <taxon>Bacteria</taxon>
        <taxon>Bacillati</taxon>
        <taxon>Actinomycetota</taxon>
        <taxon>Actinomycetes</taxon>
        <taxon>Propionibacteriales</taxon>
        <taxon>Nocardioidaceae</taxon>
        <taxon>Nocardioides</taxon>
    </lineage>
</organism>
<dbReference type="PANTHER" id="PTHR40048">
    <property type="entry name" value="RHAMNOSYL O-METHYLTRANSFERASE"/>
    <property type="match status" value="1"/>
</dbReference>
<evidence type="ECO:0000313" key="3">
    <source>
        <dbReference type="EMBL" id="MFC6155028.1"/>
    </source>
</evidence>
<name>A0ABW1R325_9ACTN</name>
<dbReference type="GO" id="GO:0008168">
    <property type="term" value="F:methyltransferase activity"/>
    <property type="evidence" value="ECO:0007669"/>
    <property type="project" value="UniProtKB-KW"/>
</dbReference>
<dbReference type="Gene3D" id="3.40.50.150">
    <property type="entry name" value="Vaccinia Virus protein VP39"/>
    <property type="match status" value="1"/>
</dbReference>
<proteinExistence type="predicted"/>
<accession>A0ABW1R325</accession>
<evidence type="ECO:0000256" key="1">
    <source>
        <dbReference type="ARBA" id="ARBA00022603"/>
    </source>
</evidence>
<keyword evidence="1 3" id="KW-0489">Methyltransferase</keyword>
<dbReference type="PANTHER" id="PTHR40048:SF1">
    <property type="entry name" value="RHAMNOSYL O-METHYLTRANSFERASE"/>
    <property type="match status" value="1"/>
</dbReference>
<sequence>MTAIASTVPAGLMDLVRATKGFMPEDEGAAIHRHALARLPHGPGLEIGSYCGKSALYFGDAARTCGSTFFTVDHHHGSEENQAGWEHHDTDVVDPRTGRMDTLPFLRRTLEDAGLEEHVVAVVGYSPVVARHWRTPLALVFIDGGHAEEHAQADYEGWATWVQPGGILVIHDVFQHPEDGGQAPYHVYLRALESGEFTEIDAVGSLRVLERTAGQAGSLTGVA</sequence>
<keyword evidence="2 3" id="KW-0808">Transferase</keyword>
<dbReference type="Pfam" id="PF13578">
    <property type="entry name" value="Methyltransf_24"/>
    <property type="match status" value="1"/>
</dbReference>
<dbReference type="GO" id="GO:0032259">
    <property type="term" value="P:methylation"/>
    <property type="evidence" value="ECO:0007669"/>
    <property type="project" value="UniProtKB-KW"/>
</dbReference>
<evidence type="ECO:0000256" key="2">
    <source>
        <dbReference type="ARBA" id="ARBA00022679"/>
    </source>
</evidence>
<dbReference type="RefSeq" id="WP_206611295.1">
    <property type="nucleotide sequence ID" value="NZ_CP034929.1"/>
</dbReference>
<gene>
    <name evidence="3" type="ORF">ACFPWU_15300</name>
</gene>
<dbReference type="EC" id="2.1.1.-" evidence="3"/>
<protein>
    <submittedName>
        <fullName evidence="3">Class I SAM-dependent methyltransferase</fullName>
        <ecNumber evidence="3">2.1.1.-</ecNumber>
    </submittedName>
</protein>
<evidence type="ECO:0000313" key="4">
    <source>
        <dbReference type="Proteomes" id="UP001596098"/>
    </source>
</evidence>
<dbReference type="SUPFAM" id="SSF53335">
    <property type="entry name" value="S-adenosyl-L-methionine-dependent methyltransferases"/>
    <property type="match status" value="1"/>
</dbReference>
<dbReference type="Proteomes" id="UP001596098">
    <property type="component" value="Unassembled WGS sequence"/>
</dbReference>
<reference evidence="4" key="1">
    <citation type="journal article" date="2019" name="Int. J. Syst. Evol. Microbiol.">
        <title>The Global Catalogue of Microorganisms (GCM) 10K type strain sequencing project: providing services to taxonomists for standard genome sequencing and annotation.</title>
        <authorList>
            <consortium name="The Broad Institute Genomics Platform"/>
            <consortium name="The Broad Institute Genome Sequencing Center for Infectious Disease"/>
            <person name="Wu L."/>
            <person name="Ma J."/>
        </authorList>
    </citation>
    <scope>NUCLEOTIDE SEQUENCE [LARGE SCALE GENOMIC DNA]</scope>
    <source>
        <strain evidence="4">DFY28</strain>
    </source>
</reference>
<keyword evidence="4" id="KW-1185">Reference proteome</keyword>
<comment type="caution">
    <text evidence="3">The sequence shown here is derived from an EMBL/GenBank/DDBJ whole genome shotgun (WGS) entry which is preliminary data.</text>
</comment>